<evidence type="ECO:0000259" key="3">
    <source>
        <dbReference type="PROSITE" id="PS50157"/>
    </source>
</evidence>
<organism evidence="4 5">
    <name type="scientific">Phytophthora boehmeriae</name>
    <dbReference type="NCBI Taxonomy" id="109152"/>
    <lineage>
        <taxon>Eukaryota</taxon>
        <taxon>Sar</taxon>
        <taxon>Stramenopiles</taxon>
        <taxon>Oomycota</taxon>
        <taxon>Peronosporomycetes</taxon>
        <taxon>Peronosporales</taxon>
        <taxon>Peronosporaceae</taxon>
        <taxon>Phytophthora</taxon>
    </lineage>
</organism>
<feature type="compositionally biased region" description="Basic residues" evidence="2">
    <location>
        <begin position="200"/>
        <end position="215"/>
    </location>
</feature>
<feature type="domain" description="C2H2-type" evidence="3">
    <location>
        <begin position="85"/>
        <end position="115"/>
    </location>
</feature>
<evidence type="ECO:0000313" key="5">
    <source>
        <dbReference type="Proteomes" id="UP000693981"/>
    </source>
</evidence>
<sequence length="578" mass="62250">MKSPVKAKQEQDVDMQDKSETLSPQRKQREQSAISTLARFKAQQDLKIETHQLMGDNEETKVPAPPSSTGKKRRRRPANQIDRKFSCHFPGCEKAYGSEGSLTQHQRLKHAQPDANNQQLSTFLLPAPFDAARAVSIRPAASNQLSNDRRTDVGPPSAKAQRQHSRLRSNSMPVAFSASVASSKPTSASKSKSTAATSRARARKPRRAATPHPKKPSSTSARRCKIRSKSESLPEMTPLLPLQELKAPASDRSFSDQVVPTSASFEWPPSAVAATGQLPTTSVSSDDQAIDSDILSVLANCDASDLTDSTVLDFGSSGPPSFQSSTSFGDNEDAEMFPVGLDCFKIAENTPTTSVMAVGGESAGFIAHNEIEPTVGLSAFATLDDDWANLHLSHHLQRMSFASPHHLDSTFDRLTADEDATHTAARFLRSASDPSFSASHLSLSSGTETLPPLSGIGHFPSLPVESVSVKPVTTQLWERGPTSSETVKTDNDNIQQLIWLSNESALPPMMETGSQQLSSEALDEMLSSVSPQLEDDEPEWNEAKFSSPAAFQGDVFGGDGGLGEVGLASALLCQREEL</sequence>
<feature type="compositionally biased region" description="Polar residues" evidence="2">
    <location>
        <begin position="21"/>
        <end position="35"/>
    </location>
</feature>
<evidence type="ECO:0000313" key="4">
    <source>
        <dbReference type="EMBL" id="KAG7398805.1"/>
    </source>
</evidence>
<feature type="region of interest" description="Disordered" evidence="2">
    <location>
        <begin position="140"/>
        <end position="239"/>
    </location>
</feature>
<evidence type="ECO:0000256" key="1">
    <source>
        <dbReference type="PROSITE-ProRule" id="PRU00042"/>
    </source>
</evidence>
<accession>A0A8T1WYY3</accession>
<comment type="caution">
    <text evidence="4">The sequence shown here is derived from an EMBL/GenBank/DDBJ whole genome shotgun (WGS) entry which is preliminary data.</text>
</comment>
<dbReference type="AlphaFoldDB" id="A0A8T1WYY3"/>
<keyword evidence="1" id="KW-0863">Zinc-finger</keyword>
<keyword evidence="5" id="KW-1185">Reference proteome</keyword>
<keyword evidence="1" id="KW-0479">Metal-binding</keyword>
<gene>
    <name evidence="4" type="ORF">PHYBOEH_010437</name>
</gene>
<proteinExistence type="predicted"/>
<dbReference type="GO" id="GO:0008270">
    <property type="term" value="F:zinc ion binding"/>
    <property type="evidence" value="ECO:0007669"/>
    <property type="project" value="UniProtKB-KW"/>
</dbReference>
<feature type="region of interest" description="Disordered" evidence="2">
    <location>
        <begin position="1"/>
        <end position="114"/>
    </location>
</feature>
<dbReference type="InterPro" id="IPR013087">
    <property type="entry name" value="Znf_C2H2_type"/>
</dbReference>
<dbReference type="SMART" id="SM00355">
    <property type="entry name" value="ZnF_C2H2"/>
    <property type="match status" value="1"/>
</dbReference>
<dbReference type="PROSITE" id="PS00028">
    <property type="entry name" value="ZINC_FINGER_C2H2_1"/>
    <property type="match status" value="1"/>
</dbReference>
<evidence type="ECO:0000256" key="2">
    <source>
        <dbReference type="SAM" id="MobiDB-lite"/>
    </source>
</evidence>
<dbReference type="OrthoDB" id="21530at2759"/>
<dbReference type="PROSITE" id="PS50157">
    <property type="entry name" value="ZINC_FINGER_C2H2_2"/>
    <property type="match status" value="1"/>
</dbReference>
<protein>
    <recommendedName>
        <fullName evidence="3">C2H2-type domain-containing protein</fullName>
    </recommendedName>
</protein>
<feature type="compositionally biased region" description="Low complexity" evidence="2">
    <location>
        <begin position="177"/>
        <end position="199"/>
    </location>
</feature>
<feature type="compositionally biased region" description="Basic and acidic residues" evidence="2">
    <location>
        <begin position="7"/>
        <end position="20"/>
    </location>
</feature>
<reference evidence="4" key="1">
    <citation type="submission" date="2021-02" db="EMBL/GenBank/DDBJ databases">
        <authorList>
            <person name="Palmer J.M."/>
        </authorList>
    </citation>
    <scope>NUCLEOTIDE SEQUENCE</scope>
    <source>
        <strain evidence="4">SCRP23</strain>
    </source>
</reference>
<dbReference type="Proteomes" id="UP000693981">
    <property type="component" value="Unassembled WGS sequence"/>
</dbReference>
<name>A0A8T1WYY3_9STRA</name>
<dbReference type="EMBL" id="JAGDFL010000071">
    <property type="protein sequence ID" value="KAG7398805.1"/>
    <property type="molecule type" value="Genomic_DNA"/>
</dbReference>
<keyword evidence="1" id="KW-0862">Zinc</keyword>